<evidence type="ECO:0000313" key="1">
    <source>
        <dbReference type="EMBL" id="KAK7076544.1"/>
    </source>
</evidence>
<feature type="non-terminal residue" evidence="1">
    <location>
        <position position="1"/>
    </location>
</feature>
<name>A0AAN8XBX4_HALRR</name>
<dbReference type="EMBL" id="JAXCGZ010009629">
    <property type="protein sequence ID" value="KAK7076544.1"/>
    <property type="molecule type" value="Genomic_DNA"/>
</dbReference>
<protein>
    <submittedName>
        <fullName evidence="1">Uncharacterized protein</fullName>
    </submittedName>
</protein>
<dbReference type="Proteomes" id="UP001381693">
    <property type="component" value="Unassembled WGS sequence"/>
</dbReference>
<evidence type="ECO:0000313" key="2">
    <source>
        <dbReference type="Proteomes" id="UP001381693"/>
    </source>
</evidence>
<comment type="caution">
    <text evidence="1">The sequence shown here is derived from an EMBL/GenBank/DDBJ whole genome shotgun (WGS) entry which is preliminary data.</text>
</comment>
<reference evidence="1 2" key="1">
    <citation type="submission" date="2023-11" db="EMBL/GenBank/DDBJ databases">
        <title>Halocaridina rubra genome assembly.</title>
        <authorList>
            <person name="Smith C."/>
        </authorList>
    </citation>
    <scope>NUCLEOTIDE SEQUENCE [LARGE SCALE GENOMIC DNA]</scope>
    <source>
        <strain evidence="1">EP-1</strain>
        <tissue evidence="1">Whole</tissue>
    </source>
</reference>
<dbReference type="AlphaFoldDB" id="A0AAN8XBX4"/>
<accession>A0AAN8XBX4</accession>
<organism evidence="1 2">
    <name type="scientific">Halocaridina rubra</name>
    <name type="common">Hawaiian red shrimp</name>
    <dbReference type="NCBI Taxonomy" id="373956"/>
    <lineage>
        <taxon>Eukaryota</taxon>
        <taxon>Metazoa</taxon>
        <taxon>Ecdysozoa</taxon>
        <taxon>Arthropoda</taxon>
        <taxon>Crustacea</taxon>
        <taxon>Multicrustacea</taxon>
        <taxon>Malacostraca</taxon>
        <taxon>Eumalacostraca</taxon>
        <taxon>Eucarida</taxon>
        <taxon>Decapoda</taxon>
        <taxon>Pleocyemata</taxon>
        <taxon>Caridea</taxon>
        <taxon>Atyoidea</taxon>
        <taxon>Atyidae</taxon>
        <taxon>Halocaridina</taxon>
    </lineage>
</organism>
<gene>
    <name evidence="1" type="ORF">SK128_012355</name>
</gene>
<proteinExistence type="predicted"/>
<sequence>VRYAVTSGWLLMEVRTTAVVTQSPDVTIISNSVKHGGNLVDLSTMIRLDMLSPVVDGDENDCSGHPES</sequence>
<keyword evidence="2" id="KW-1185">Reference proteome</keyword>